<dbReference type="KEGG" id="phao:HF685_04305"/>
<dbReference type="Gene3D" id="2.60.120.10">
    <property type="entry name" value="Jelly Rolls"/>
    <property type="match status" value="1"/>
</dbReference>
<dbReference type="Pfam" id="PF13545">
    <property type="entry name" value="HTH_Crp_2"/>
    <property type="match status" value="1"/>
</dbReference>
<dbReference type="InterPro" id="IPR000595">
    <property type="entry name" value="cNMP-bd_dom"/>
</dbReference>
<gene>
    <name evidence="6" type="ORF">HF685_04305</name>
</gene>
<dbReference type="AlphaFoldDB" id="A0A6H2DKX6"/>
<name>A0A6H2DKX6_9SPHN</name>
<feature type="domain" description="HTH crp-type" evidence="5">
    <location>
        <begin position="146"/>
        <end position="213"/>
    </location>
</feature>
<dbReference type="Pfam" id="PF00027">
    <property type="entry name" value="cNMP_binding"/>
    <property type="match status" value="1"/>
</dbReference>
<dbReference type="CDD" id="cd00038">
    <property type="entry name" value="CAP_ED"/>
    <property type="match status" value="1"/>
</dbReference>
<sequence length="221" mass="24235">MNVPPPIGATGFISGLPDDVRRDLLARGHVRMFAKGQSIQQRGDQAREFWYVQSGSVQIGRYATDGRLTLFALLGPGETFGELAFLGDFPRTVDAIAGSETELVRIGEAEFQSLLASDGDAARLLFRTMALTVQEAFNLVEASRNLSTEQRLLQALVRLCGHQESDIFLPVTQQELADLVRVSRISVGKALGRLEKACLLSRRYGGILIDNKVAIESMLEI</sequence>
<evidence type="ECO:0000259" key="4">
    <source>
        <dbReference type="PROSITE" id="PS50042"/>
    </source>
</evidence>
<accession>A0A6H2DKX6</accession>
<dbReference type="PROSITE" id="PS51063">
    <property type="entry name" value="HTH_CRP_2"/>
    <property type="match status" value="1"/>
</dbReference>
<reference evidence="6 7" key="1">
    <citation type="submission" date="2020-04" db="EMBL/GenBank/DDBJ databases">
        <title>Genome sequence for Sphingorhabdus sp. strain M1.</title>
        <authorList>
            <person name="Park S.-J."/>
        </authorList>
    </citation>
    <scope>NUCLEOTIDE SEQUENCE [LARGE SCALE GENOMIC DNA]</scope>
    <source>
        <strain evidence="6 7">JK6</strain>
    </source>
</reference>
<dbReference type="SUPFAM" id="SSF46785">
    <property type="entry name" value="Winged helix' DNA-binding domain"/>
    <property type="match status" value="1"/>
</dbReference>
<dbReference type="SUPFAM" id="SSF51206">
    <property type="entry name" value="cAMP-binding domain-like"/>
    <property type="match status" value="1"/>
</dbReference>
<dbReference type="InterPro" id="IPR036390">
    <property type="entry name" value="WH_DNA-bd_sf"/>
</dbReference>
<proteinExistence type="predicted"/>
<dbReference type="GO" id="GO:0003677">
    <property type="term" value="F:DNA binding"/>
    <property type="evidence" value="ECO:0007669"/>
    <property type="project" value="UniProtKB-KW"/>
</dbReference>
<keyword evidence="3" id="KW-0804">Transcription</keyword>
<dbReference type="GO" id="GO:0003700">
    <property type="term" value="F:DNA-binding transcription factor activity"/>
    <property type="evidence" value="ECO:0007669"/>
    <property type="project" value="TreeGrafter"/>
</dbReference>
<feature type="domain" description="Cyclic nucleotide-binding" evidence="4">
    <location>
        <begin position="12"/>
        <end position="132"/>
    </location>
</feature>
<dbReference type="SMART" id="SM00100">
    <property type="entry name" value="cNMP"/>
    <property type="match status" value="1"/>
</dbReference>
<dbReference type="InterPro" id="IPR050397">
    <property type="entry name" value="Env_Response_Regulators"/>
</dbReference>
<keyword evidence="7" id="KW-1185">Reference proteome</keyword>
<keyword evidence="1" id="KW-0805">Transcription regulation</keyword>
<evidence type="ECO:0000259" key="5">
    <source>
        <dbReference type="PROSITE" id="PS51063"/>
    </source>
</evidence>
<evidence type="ECO:0000256" key="3">
    <source>
        <dbReference type="ARBA" id="ARBA00023163"/>
    </source>
</evidence>
<dbReference type="RefSeq" id="WP_168818447.1">
    <property type="nucleotide sequence ID" value="NZ_CP051217.1"/>
</dbReference>
<protein>
    <submittedName>
        <fullName evidence="6">Crp/Fnr family transcriptional regulator</fullName>
    </submittedName>
</protein>
<evidence type="ECO:0000256" key="1">
    <source>
        <dbReference type="ARBA" id="ARBA00023015"/>
    </source>
</evidence>
<dbReference type="Proteomes" id="UP000501600">
    <property type="component" value="Chromosome"/>
</dbReference>
<dbReference type="InterPro" id="IPR012318">
    <property type="entry name" value="HTH_CRP"/>
</dbReference>
<dbReference type="EMBL" id="CP051217">
    <property type="protein sequence ID" value="QJB68605.1"/>
    <property type="molecule type" value="Genomic_DNA"/>
</dbReference>
<organism evidence="6 7">
    <name type="scientific">Parasphingorhabdus halotolerans</name>
    <dbReference type="NCBI Taxonomy" id="2725558"/>
    <lineage>
        <taxon>Bacteria</taxon>
        <taxon>Pseudomonadati</taxon>
        <taxon>Pseudomonadota</taxon>
        <taxon>Alphaproteobacteria</taxon>
        <taxon>Sphingomonadales</taxon>
        <taxon>Sphingomonadaceae</taxon>
        <taxon>Parasphingorhabdus</taxon>
    </lineage>
</organism>
<keyword evidence="2" id="KW-0238">DNA-binding</keyword>
<evidence type="ECO:0000256" key="2">
    <source>
        <dbReference type="ARBA" id="ARBA00023125"/>
    </source>
</evidence>
<dbReference type="GO" id="GO:0005829">
    <property type="term" value="C:cytosol"/>
    <property type="evidence" value="ECO:0007669"/>
    <property type="project" value="TreeGrafter"/>
</dbReference>
<dbReference type="PANTHER" id="PTHR24567:SF68">
    <property type="entry name" value="DNA-BINDING TRANSCRIPTIONAL DUAL REGULATOR CRP"/>
    <property type="match status" value="1"/>
</dbReference>
<dbReference type="InterPro" id="IPR014710">
    <property type="entry name" value="RmlC-like_jellyroll"/>
</dbReference>
<dbReference type="PROSITE" id="PS50042">
    <property type="entry name" value="CNMP_BINDING_3"/>
    <property type="match status" value="1"/>
</dbReference>
<evidence type="ECO:0000313" key="7">
    <source>
        <dbReference type="Proteomes" id="UP000501600"/>
    </source>
</evidence>
<dbReference type="PANTHER" id="PTHR24567">
    <property type="entry name" value="CRP FAMILY TRANSCRIPTIONAL REGULATORY PROTEIN"/>
    <property type="match status" value="1"/>
</dbReference>
<evidence type="ECO:0000313" key="6">
    <source>
        <dbReference type="EMBL" id="QJB68605.1"/>
    </source>
</evidence>
<dbReference type="InterPro" id="IPR018490">
    <property type="entry name" value="cNMP-bd_dom_sf"/>
</dbReference>